<keyword evidence="4 6" id="KW-1133">Transmembrane helix</keyword>
<feature type="transmembrane region" description="Helical" evidence="6">
    <location>
        <begin position="253"/>
        <end position="272"/>
    </location>
</feature>
<feature type="transmembrane region" description="Helical" evidence="6">
    <location>
        <begin position="102"/>
        <end position="120"/>
    </location>
</feature>
<reference evidence="8" key="1">
    <citation type="submission" date="2022-06" db="EMBL/GenBank/DDBJ databases">
        <title>Sneathiella actinostolidae sp. nov., isolated from a sea anemonein the Western Pacific Ocean.</title>
        <authorList>
            <person name="Wei M.J."/>
        </authorList>
    </citation>
    <scope>NUCLEOTIDE SEQUENCE</scope>
    <source>
        <strain evidence="8">PHK-P5</strain>
    </source>
</reference>
<sequence>MSTAPSPSLYLRHLALLVSVVMLGLSFVGVRSIMMTNESPATLGFIRYGFAVLLLLPFLWRLKPPKLPPQIILIVILLGFLQFGLFHIFVNTALQDISASRGAVIFALIPIVTMLIATVSGRDTLSILKVFAALLSFAGVSLAIGEKAFEEGESGGSWLGEILFFLAICCGATYNAFSARLLRNYPVLLLTVIGMTAGSALVFPFALYEGFPNNIFAYSTHDWLWLLYLAGPAAAFSLFLFNWGLEMLSPSQAAIYVPIAPVMAAAFSAIILDENLSSLFLVGLACAIAGPVLMYWRKT</sequence>
<comment type="subcellular location">
    <subcellularLocation>
        <location evidence="1">Membrane</location>
        <topology evidence="1">Multi-pass membrane protein</topology>
    </subcellularLocation>
</comment>
<feature type="transmembrane region" description="Helical" evidence="6">
    <location>
        <begin position="41"/>
        <end position="59"/>
    </location>
</feature>
<keyword evidence="9" id="KW-1185">Reference proteome</keyword>
<evidence type="ECO:0000259" key="7">
    <source>
        <dbReference type="Pfam" id="PF00892"/>
    </source>
</evidence>
<dbReference type="EMBL" id="CP098747">
    <property type="protein sequence ID" value="USG60851.1"/>
    <property type="molecule type" value="Genomic_DNA"/>
</dbReference>
<organism evidence="8 9">
    <name type="scientific">Sneathiella marina</name>
    <dbReference type="NCBI Taxonomy" id="2950108"/>
    <lineage>
        <taxon>Bacteria</taxon>
        <taxon>Pseudomonadati</taxon>
        <taxon>Pseudomonadota</taxon>
        <taxon>Alphaproteobacteria</taxon>
        <taxon>Sneathiellales</taxon>
        <taxon>Sneathiellaceae</taxon>
        <taxon>Sneathiella</taxon>
    </lineage>
</organism>
<dbReference type="InterPro" id="IPR050638">
    <property type="entry name" value="AA-Vitamin_Transporters"/>
</dbReference>
<dbReference type="Proteomes" id="UP001056291">
    <property type="component" value="Chromosome"/>
</dbReference>
<feature type="transmembrane region" description="Helical" evidence="6">
    <location>
        <begin position="187"/>
        <end position="208"/>
    </location>
</feature>
<feature type="transmembrane region" description="Helical" evidence="6">
    <location>
        <begin position="71"/>
        <end position="90"/>
    </location>
</feature>
<feature type="domain" description="EamA" evidence="7">
    <location>
        <begin position="14"/>
        <end position="143"/>
    </location>
</feature>
<feature type="transmembrane region" description="Helical" evidence="6">
    <location>
        <begin position="223"/>
        <end position="241"/>
    </location>
</feature>
<gene>
    <name evidence="8" type="ORF">NBZ79_16965</name>
</gene>
<dbReference type="PANTHER" id="PTHR32322:SF2">
    <property type="entry name" value="EAMA DOMAIN-CONTAINING PROTEIN"/>
    <property type="match status" value="1"/>
</dbReference>
<dbReference type="SUPFAM" id="SSF103481">
    <property type="entry name" value="Multidrug resistance efflux transporter EmrE"/>
    <property type="match status" value="2"/>
</dbReference>
<dbReference type="PANTHER" id="PTHR32322">
    <property type="entry name" value="INNER MEMBRANE TRANSPORTER"/>
    <property type="match status" value="1"/>
</dbReference>
<keyword evidence="5 6" id="KW-0472">Membrane</keyword>
<dbReference type="Pfam" id="PF00892">
    <property type="entry name" value="EamA"/>
    <property type="match status" value="2"/>
</dbReference>
<evidence type="ECO:0000313" key="8">
    <source>
        <dbReference type="EMBL" id="USG60851.1"/>
    </source>
</evidence>
<feature type="transmembrane region" description="Helical" evidence="6">
    <location>
        <begin position="157"/>
        <end position="175"/>
    </location>
</feature>
<dbReference type="InterPro" id="IPR037185">
    <property type="entry name" value="EmrE-like"/>
</dbReference>
<feature type="transmembrane region" description="Helical" evidence="6">
    <location>
        <begin position="278"/>
        <end position="296"/>
    </location>
</feature>
<feature type="transmembrane region" description="Helical" evidence="6">
    <location>
        <begin position="9"/>
        <end position="29"/>
    </location>
</feature>
<protein>
    <submittedName>
        <fullName evidence="8">DMT family transporter</fullName>
    </submittedName>
</protein>
<evidence type="ECO:0000256" key="2">
    <source>
        <dbReference type="ARBA" id="ARBA00007362"/>
    </source>
</evidence>
<name>A0ABY4W869_9PROT</name>
<feature type="domain" description="EamA" evidence="7">
    <location>
        <begin position="159"/>
        <end position="295"/>
    </location>
</feature>
<evidence type="ECO:0000313" key="9">
    <source>
        <dbReference type="Proteomes" id="UP001056291"/>
    </source>
</evidence>
<evidence type="ECO:0000256" key="5">
    <source>
        <dbReference type="ARBA" id="ARBA00023136"/>
    </source>
</evidence>
<evidence type="ECO:0000256" key="4">
    <source>
        <dbReference type="ARBA" id="ARBA00022989"/>
    </source>
</evidence>
<comment type="similarity">
    <text evidence="2">Belongs to the EamA transporter family.</text>
</comment>
<evidence type="ECO:0000256" key="1">
    <source>
        <dbReference type="ARBA" id="ARBA00004141"/>
    </source>
</evidence>
<dbReference type="RefSeq" id="WP_251933748.1">
    <property type="nucleotide sequence ID" value="NZ_CP098747.1"/>
</dbReference>
<accession>A0ABY4W869</accession>
<keyword evidence="3 6" id="KW-0812">Transmembrane</keyword>
<evidence type="ECO:0000256" key="6">
    <source>
        <dbReference type="SAM" id="Phobius"/>
    </source>
</evidence>
<proteinExistence type="inferred from homology"/>
<evidence type="ECO:0000256" key="3">
    <source>
        <dbReference type="ARBA" id="ARBA00022692"/>
    </source>
</evidence>
<dbReference type="InterPro" id="IPR000620">
    <property type="entry name" value="EamA_dom"/>
</dbReference>